<accession>A0A0F9NAG1</accession>
<dbReference type="CDD" id="cd03696">
    <property type="entry name" value="SelB_II"/>
    <property type="match status" value="1"/>
</dbReference>
<comment type="caution">
    <text evidence="4">The sequence shown here is derived from an EMBL/GenBank/DDBJ whole genome shotgun (WGS) entry which is preliminary data.</text>
</comment>
<dbReference type="Gene3D" id="2.40.30.10">
    <property type="entry name" value="Translation factors"/>
    <property type="match status" value="2"/>
</dbReference>
<dbReference type="Pfam" id="PF00009">
    <property type="entry name" value="GTP_EFTU"/>
    <property type="match status" value="1"/>
</dbReference>
<dbReference type="InterPro" id="IPR000795">
    <property type="entry name" value="T_Tr_GTP-bd_dom"/>
</dbReference>
<dbReference type="AlphaFoldDB" id="A0A0F9NAG1"/>
<evidence type="ECO:0000259" key="3">
    <source>
        <dbReference type="PROSITE" id="PS51722"/>
    </source>
</evidence>
<keyword evidence="2" id="KW-0342">GTP-binding</keyword>
<dbReference type="PRINTS" id="PR00315">
    <property type="entry name" value="ELONGATNFCT"/>
</dbReference>
<name>A0A0F9NAG1_9ZZZZ</name>
<dbReference type="GO" id="GO:0001514">
    <property type="term" value="P:selenocysteine incorporation"/>
    <property type="evidence" value="ECO:0007669"/>
    <property type="project" value="TreeGrafter"/>
</dbReference>
<dbReference type="GO" id="GO:0005525">
    <property type="term" value="F:GTP binding"/>
    <property type="evidence" value="ECO:0007669"/>
    <property type="project" value="UniProtKB-KW"/>
</dbReference>
<dbReference type="Pfam" id="PF21440">
    <property type="entry name" value="aSelB_III"/>
    <property type="match status" value="1"/>
</dbReference>
<dbReference type="Pfam" id="PF03144">
    <property type="entry name" value="GTP_EFTU_D2"/>
    <property type="match status" value="1"/>
</dbReference>
<dbReference type="InterPro" id="IPR048956">
    <property type="entry name" value="SelB_III_arc"/>
</dbReference>
<dbReference type="Gene3D" id="3.40.50.300">
    <property type="entry name" value="P-loop containing nucleotide triphosphate hydrolases"/>
    <property type="match status" value="1"/>
</dbReference>
<reference evidence="4" key="1">
    <citation type="journal article" date="2015" name="Nature">
        <title>Complex archaea that bridge the gap between prokaryotes and eukaryotes.</title>
        <authorList>
            <person name="Spang A."/>
            <person name="Saw J.H."/>
            <person name="Jorgensen S.L."/>
            <person name="Zaremba-Niedzwiedzka K."/>
            <person name="Martijn J."/>
            <person name="Lind A.E."/>
            <person name="van Eijk R."/>
            <person name="Schleper C."/>
            <person name="Guy L."/>
            <person name="Ettema T.J."/>
        </authorList>
    </citation>
    <scope>NUCLEOTIDE SEQUENCE</scope>
</reference>
<dbReference type="GO" id="GO:0003924">
    <property type="term" value="F:GTPase activity"/>
    <property type="evidence" value="ECO:0007669"/>
    <property type="project" value="InterPro"/>
</dbReference>
<evidence type="ECO:0000256" key="2">
    <source>
        <dbReference type="ARBA" id="ARBA00023134"/>
    </source>
</evidence>
<dbReference type="InterPro" id="IPR009000">
    <property type="entry name" value="Transl_B-barrel_sf"/>
</dbReference>
<feature type="domain" description="Tr-type G" evidence="3">
    <location>
        <begin position="6"/>
        <end position="180"/>
    </location>
</feature>
<sequence length="472" mass="52575">MEIEKKIPINIGLFGHIDSGKTKIAEVLSEIISTAGIDGHPQSKERGITIDLGFTSFILEKYLITLVDGPGHADLIKISASSVEIIDCALIVFDINKGPQVQTGEHLIMVESLKIDKIIVILNKIDLFTGDLNDEIRKTRNFFGSTSFGLKVPIYCVSAKNEIGFKKLKAGILEIINSLEIKRNIEGDIIIPIDHHFPIKGIGTILTGTILKGTLELNQNLEILPIKTSGRVKSIQIFHQNVNFAKAGNRVGINIKGLDFKKVFRGCYATTNPNDFEYCTIFEVKVNNNTLFKPKTSFGTQIHITVGMVTITGNIYPYYELDGKRVKMTVSNKEKGFKALIILFEKVLIRKEKTIMLLSRLDLPPTTLRILGSSELLKIHKEPPLFYKYKIKKGIIKNPNHSQGIICTDLAQSFTGAKKIIGKKLESPFTKVLDTFGTKDAVIVGINNNNTSVKKGDPVYLKELRSFHLKKI</sequence>
<dbReference type="SUPFAM" id="SSF50447">
    <property type="entry name" value="Translation proteins"/>
    <property type="match status" value="1"/>
</dbReference>
<dbReference type="EMBL" id="LAZR01003761">
    <property type="protein sequence ID" value="KKN14964.1"/>
    <property type="molecule type" value="Genomic_DNA"/>
</dbReference>
<evidence type="ECO:0000313" key="4">
    <source>
        <dbReference type="EMBL" id="KKN14964.1"/>
    </source>
</evidence>
<dbReference type="InterPro" id="IPR004161">
    <property type="entry name" value="EFTu-like_2"/>
</dbReference>
<dbReference type="PANTHER" id="PTHR43721:SF11">
    <property type="entry name" value="SELENOCYSTEINE-SPECIFIC ELONGATION FACTOR"/>
    <property type="match status" value="1"/>
</dbReference>
<dbReference type="PROSITE" id="PS51722">
    <property type="entry name" value="G_TR_2"/>
    <property type="match status" value="1"/>
</dbReference>
<gene>
    <name evidence="4" type="ORF">LCGC14_0990730</name>
</gene>
<dbReference type="PANTHER" id="PTHR43721">
    <property type="entry name" value="ELONGATION FACTOR TU-RELATED"/>
    <property type="match status" value="1"/>
</dbReference>
<dbReference type="GO" id="GO:0003746">
    <property type="term" value="F:translation elongation factor activity"/>
    <property type="evidence" value="ECO:0007669"/>
    <property type="project" value="TreeGrafter"/>
</dbReference>
<dbReference type="InterPro" id="IPR050055">
    <property type="entry name" value="EF-Tu_GTPase"/>
</dbReference>
<dbReference type="SUPFAM" id="SSF52540">
    <property type="entry name" value="P-loop containing nucleoside triphosphate hydrolases"/>
    <property type="match status" value="1"/>
</dbReference>
<proteinExistence type="predicted"/>
<dbReference type="SUPFAM" id="SSF50465">
    <property type="entry name" value="EF-Tu/eEF-1alpha/eIF2-gamma C-terminal domain"/>
    <property type="match status" value="1"/>
</dbReference>
<dbReference type="InterPro" id="IPR027417">
    <property type="entry name" value="P-loop_NTPase"/>
</dbReference>
<organism evidence="4">
    <name type="scientific">marine sediment metagenome</name>
    <dbReference type="NCBI Taxonomy" id="412755"/>
    <lineage>
        <taxon>unclassified sequences</taxon>
        <taxon>metagenomes</taxon>
        <taxon>ecological metagenomes</taxon>
    </lineage>
</organism>
<evidence type="ECO:0000256" key="1">
    <source>
        <dbReference type="ARBA" id="ARBA00022741"/>
    </source>
</evidence>
<protein>
    <recommendedName>
        <fullName evidence="3">Tr-type G domain-containing protein</fullName>
    </recommendedName>
</protein>
<dbReference type="InterPro" id="IPR009001">
    <property type="entry name" value="Transl_elong_EF1A/Init_IF2_C"/>
</dbReference>
<keyword evidence="1" id="KW-0547">Nucleotide-binding</keyword>